<feature type="region of interest" description="Disordered" evidence="1">
    <location>
        <begin position="1"/>
        <end position="68"/>
    </location>
</feature>
<dbReference type="AlphaFoldDB" id="A0A6A6VUT3"/>
<dbReference type="RefSeq" id="XP_033595935.1">
    <property type="nucleotide sequence ID" value="XM_033747667.1"/>
</dbReference>
<sequence length="68" mass="7341">MPHLPQEEEAGSNLTDKVAQGSKDSTASTHELHADAHKAAPGITINQDLPPKATKEELKARSEELNKK</sequence>
<organism evidence="2 3">
    <name type="scientific">Pseudovirgaria hyperparasitica</name>
    <dbReference type="NCBI Taxonomy" id="470096"/>
    <lineage>
        <taxon>Eukaryota</taxon>
        <taxon>Fungi</taxon>
        <taxon>Dikarya</taxon>
        <taxon>Ascomycota</taxon>
        <taxon>Pezizomycotina</taxon>
        <taxon>Dothideomycetes</taxon>
        <taxon>Dothideomycetes incertae sedis</taxon>
        <taxon>Acrospermales</taxon>
        <taxon>Acrospermaceae</taxon>
        <taxon>Pseudovirgaria</taxon>
    </lineage>
</organism>
<proteinExistence type="predicted"/>
<evidence type="ECO:0000313" key="3">
    <source>
        <dbReference type="Proteomes" id="UP000799437"/>
    </source>
</evidence>
<evidence type="ECO:0000313" key="2">
    <source>
        <dbReference type="EMBL" id="KAF2753484.1"/>
    </source>
</evidence>
<keyword evidence="3" id="KW-1185">Reference proteome</keyword>
<evidence type="ECO:0000256" key="1">
    <source>
        <dbReference type="SAM" id="MobiDB-lite"/>
    </source>
</evidence>
<gene>
    <name evidence="2" type="ORF">EJ05DRAFT_505119</name>
</gene>
<dbReference type="GeneID" id="54488721"/>
<name>A0A6A6VUT3_9PEZI</name>
<feature type="compositionally biased region" description="Basic and acidic residues" evidence="1">
    <location>
        <begin position="53"/>
        <end position="68"/>
    </location>
</feature>
<dbReference type="EMBL" id="ML996584">
    <property type="protein sequence ID" value="KAF2753484.1"/>
    <property type="molecule type" value="Genomic_DNA"/>
</dbReference>
<dbReference type="OrthoDB" id="2532734at2759"/>
<dbReference type="Proteomes" id="UP000799437">
    <property type="component" value="Unassembled WGS sequence"/>
</dbReference>
<reference evidence="2" key="1">
    <citation type="journal article" date="2020" name="Stud. Mycol.">
        <title>101 Dothideomycetes genomes: a test case for predicting lifestyles and emergence of pathogens.</title>
        <authorList>
            <person name="Haridas S."/>
            <person name="Albert R."/>
            <person name="Binder M."/>
            <person name="Bloem J."/>
            <person name="Labutti K."/>
            <person name="Salamov A."/>
            <person name="Andreopoulos B."/>
            <person name="Baker S."/>
            <person name="Barry K."/>
            <person name="Bills G."/>
            <person name="Bluhm B."/>
            <person name="Cannon C."/>
            <person name="Castanera R."/>
            <person name="Culley D."/>
            <person name="Daum C."/>
            <person name="Ezra D."/>
            <person name="Gonzalez J."/>
            <person name="Henrissat B."/>
            <person name="Kuo A."/>
            <person name="Liang C."/>
            <person name="Lipzen A."/>
            <person name="Lutzoni F."/>
            <person name="Magnuson J."/>
            <person name="Mondo S."/>
            <person name="Nolan M."/>
            <person name="Ohm R."/>
            <person name="Pangilinan J."/>
            <person name="Park H.-J."/>
            <person name="Ramirez L."/>
            <person name="Alfaro M."/>
            <person name="Sun H."/>
            <person name="Tritt A."/>
            <person name="Yoshinaga Y."/>
            <person name="Zwiers L.-H."/>
            <person name="Turgeon B."/>
            <person name="Goodwin S."/>
            <person name="Spatafora J."/>
            <person name="Crous P."/>
            <person name="Grigoriev I."/>
        </authorList>
    </citation>
    <scope>NUCLEOTIDE SEQUENCE</scope>
    <source>
        <strain evidence="2">CBS 121739</strain>
    </source>
</reference>
<accession>A0A6A6VUT3</accession>
<protein>
    <submittedName>
        <fullName evidence="2">Uncharacterized protein</fullName>
    </submittedName>
</protein>